<proteinExistence type="inferred from homology"/>
<sequence>MKLFWLLSVIWLIINNVAGSPNRFVRQSGSACINPSRENGICIPVRQCDSLMTLVREGGKNPRIIKFLKNSKCGGDSKNPQVCCTDAAESRVLEESTTSAPTPPAPQPTSATKKPTNRIFKCGESALESDRVVGGRDARLGNWPWMVGLSYRIRGAKSAPVSFKCGATLISNQWVITAAHCLDDDALKDLELAYARVGDLDLDDKVNDGANPRDVLVDKFILHPQYGSDIKKNDIALIHLKEPVEFSENLHPICLLSGPQYKKDTYYAPKAPYIIGWGATGWLGKSATVLQEAQVRIVSPDKCKEQYSKVQGALINEKVICAGDKGKDTCQGDSGGPLIFVNNKLFYLGGIVSYGIGCDSGIPGVYTKIAEYIDWINENTGESF</sequence>
<dbReference type="Pfam" id="PF12032">
    <property type="entry name" value="CLIP"/>
    <property type="match status" value="1"/>
</dbReference>
<dbReference type="InterPro" id="IPR009003">
    <property type="entry name" value="Peptidase_S1_PA"/>
</dbReference>
<dbReference type="GO" id="GO:0004252">
    <property type="term" value="F:serine-type endopeptidase activity"/>
    <property type="evidence" value="ECO:0007669"/>
    <property type="project" value="UniProtKB-UniRule"/>
</dbReference>
<comment type="caution">
    <text evidence="14">The sequence shown here is derived from an EMBL/GenBank/DDBJ whole genome shotgun (WGS) entry which is preliminary data.</text>
</comment>
<reference evidence="14 15" key="1">
    <citation type="submission" date="2024-03" db="EMBL/GenBank/DDBJ databases">
        <title>Adaptation during the transition from Ophiocordyceps entomopathogen to insect associate is accompanied by gene loss and intensified selection.</title>
        <authorList>
            <person name="Ward C.M."/>
            <person name="Onetto C.A."/>
            <person name="Borneman A.R."/>
        </authorList>
    </citation>
    <scope>NUCLEOTIDE SEQUENCE [LARGE SCALE GENOMIC DNA]</scope>
    <source>
        <strain evidence="14">AWRI1</strain>
        <tissue evidence="14">Single Adult Female</tissue>
    </source>
</reference>
<keyword evidence="1 9" id="KW-0645">Protease</keyword>
<evidence type="ECO:0000313" key="14">
    <source>
        <dbReference type="EMBL" id="KAK7584138.1"/>
    </source>
</evidence>
<accession>A0AAN9THK3</accession>
<protein>
    <recommendedName>
        <fullName evidence="10">CLIP domain-containing serine protease</fullName>
        <ecNumber evidence="9">3.4.21.-</ecNumber>
    </recommendedName>
</protein>
<dbReference type="InterPro" id="IPR033116">
    <property type="entry name" value="TRYPSIN_SER"/>
</dbReference>
<dbReference type="Pfam" id="PF00089">
    <property type="entry name" value="Trypsin"/>
    <property type="match status" value="1"/>
</dbReference>
<dbReference type="SMART" id="SM00020">
    <property type="entry name" value="Tryp_SPc"/>
    <property type="match status" value="1"/>
</dbReference>
<feature type="region of interest" description="Disordered" evidence="11">
    <location>
        <begin position="94"/>
        <end position="115"/>
    </location>
</feature>
<keyword evidence="15" id="KW-1185">Reference proteome</keyword>
<dbReference type="CDD" id="cd00190">
    <property type="entry name" value="Tryp_SPc"/>
    <property type="match status" value="1"/>
</dbReference>
<evidence type="ECO:0000256" key="11">
    <source>
        <dbReference type="SAM" id="MobiDB-lite"/>
    </source>
</evidence>
<evidence type="ECO:0000256" key="8">
    <source>
        <dbReference type="ARBA" id="ARBA00024195"/>
    </source>
</evidence>
<dbReference type="Gene3D" id="2.40.10.10">
    <property type="entry name" value="Trypsin-like serine proteases"/>
    <property type="match status" value="1"/>
</dbReference>
<dbReference type="SMART" id="SM00680">
    <property type="entry name" value="CLIP"/>
    <property type="match status" value="1"/>
</dbReference>
<evidence type="ECO:0000256" key="6">
    <source>
        <dbReference type="ARBA" id="ARBA00023157"/>
    </source>
</evidence>
<dbReference type="InterPro" id="IPR043504">
    <property type="entry name" value="Peptidase_S1_PA_chymotrypsin"/>
</dbReference>
<dbReference type="PRINTS" id="PR00722">
    <property type="entry name" value="CHYMOTRYPSIN"/>
</dbReference>
<name>A0AAN9THK3_9HEMI</name>
<keyword evidence="10" id="KW-0964">Secreted</keyword>
<comment type="subcellular location">
    <subcellularLocation>
        <location evidence="10">Secreted</location>
    </subcellularLocation>
</comment>
<gene>
    <name evidence="14" type="ORF">V9T40_005101</name>
</gene>
<dbReference type="FunFam" id="3.30.1640.30:FF:000001">
    <property type="entry name" value="Serine protease 7"/>
    <property type="match status" value="1"/>
</dbReference>
<keyword evidence="2 10" id="KW-0732">Signal</keyword>
<feature type="domain" description="Clip" evidence="13">
    <location>
        <begin position="31"/>
        <end position="84"/>
    </location>
</feature>
<dbReference type="InterPro" id="IPR038565">
    <property type="entry name" value="CLIP_sf"/>
</dbReference>
<dbReference type="InterPro" id="IPR001314">
    <property type="entry name" value="Peptidase_S1A"/>
</dbReference>
<dbReference type="GO" id="GO:0005576">
    <property type="term" value="C:extracellular region"/>
    <property type="evidence" value="ECO:0007669"/>
    <property type="project" value="UniProtKB-SubCell"/>
</dbReference>
<keyword evidence="5" id="KW-0865">Zymogen</keyword>
<evidence type="ECO:0000256" key="9">
    <source>
        <dbReference type="RuleBase" id="RU363034"/>
    </source>
</evidence>
<dbReference type="AlphaFoldDB" id="A0AAN9THK3"/>
<evidence type="ECO:0000256" key="2">
    <source>
        <dbReference type="ARBA" id="ARBA00022729"/>
    </source>
</evidence>
<dbReference type="FunFam" id="2.40.10.10:FF:000006">
    <property type="entry name" value="Serine proteinase stubble"/>
    <property type="match status" value="1"/>
</dbReference>
<dbReference type="InterPro" id="IPR022700">
    <property type="entry name" value="CLIP"/>
</dbReference>
<evidence type="ECO:0000256" key="5">
    <source>
        <dbReference type="ARBA" id="ARBA00023145"/>
    </source>
</evidence>
<dbReference type="EMBL" id="JBBCAQ010000032">
    <property type="protein sequence ID" value="KAK7584138.1"/>
    <property type="molecule type" value="Genomic_DNA"/>
</dbReference>
<dbReference type="PROSITE" id="PS00134">
    <property type="entry name" value="TRYPSIN_HIS"/>
    <property type="match status" value="1"/>
</dbReference>
<evidence type="ECO:0000256" key="10">
    <source>
        <dbReference type="RuleBase" id="RU366078"/>
    </source>
</evidence>
<evidence type="ECO:0000256" key="7">
    <source>
        <dbReference type="ARBA" id="ARBA00023180"/>
    </source>
</evidence>
<organism evidence="14 15">
    <name type="scientific">Parthenolecanium corni</name>
    <dbReference type="NCBI Taxonomy" id="536013"/>
    <lineage>
        <taxon>Eukaryota</taxon>
        <taxon>Metazoa</taxon>
        <taxon>Ecdysozoa</taxon>
        <taxon>Arthropoda</taxon>
        <taxon>Hexapoda</taxon>
        <taxon>Insecta</taxon>
        <taxon>Pterygota</taxon>
        <taxon>Neoptera</taxon>
        <taxon>Paraneoptera</taxon>
        <taxon>Hemiptera</taxon>
        <taxon>Sternorrhyncha</taxon>
        <taxon>Coccoidea</taxon>
        <taxon>Coccidae</taxon>
        <taxon>Parthenolecanium</taxon>
    </lineage>
</organism>
<dbReference type="Gene3D" id="3.30.1640.30">
    <property type="match status" value="1"/>
</dbReference>
<keyword evidence="4 9" id="KW-0720">Serine protease</keyword>
<feature type="signal peptide" evidence="10">
    <location>
        <begin position="1"/>
        <end position="19"/>
    </location>
</feature>
<dbReference type="InterPro" id="IPR001254">
    <property type="entry name" value="Trypsin_dom"/>
</dbReference>
<evidence type="ECO:0000313" key="15">
    <source>
        <dbReference type="Proteomes" id="UP001367676"/>
    </source>
</evidence>
<dbReference type="Proteomes" id="UP001367676">
    <property type="component" value="Unassembled WGS sequence"/>
</dbReference>
<dbReference type="PROSITE" id="PS50240">
    <property type="entry name" value="TRYPSIN_DOM"/>
    <property type="match status" value="1"/>
</dbReference>
<evidence type="ECO:0000256" key="4">
    <source>
        <dbReference type="ARBA" id="ARBA00022825"/>
    </source>
</evidence>
<dbReference type="PANTHER" id="PTHR24252">
    <property type="entry name" value="ACROSIN-RELATED"/>
    <property type="match status" value="1"/>
</dbReference>
<dbReference type="PROSITE" id="PS00135">
    <property type="entry name" value="TRYPSIN_SER"/>
    <property type="match status" value="1"/>
</dbReference>
<dbReference type="GO" id="GO:0006508">
    <property type="term" value="P:proteolysis"/>
    <property type="evidence" value="ECO:0007669"/>
    <property type="project" value="UniProtKB-KW"/>
</dbReference>
<dbReference type="PROSITE" id="PS51888">
    <property type="entry name" value="CLIP"/>
    <property type="match status" value="1"/>
</dbReference>
<dbReference type="SUPFAM" id="SSF50494">
    <property type="entry name" value="Trypsin-like serine proteases"/>
    <property type="match status" value="1"/>
</dbReference>
<evidence type="ECO:0000259" key="12">
    <source>
        <dbReference type="PROSITE" id="PS50240"/>
    </source>
</evidence>
<dbReference type="InterPro" id="IPR018114">
    <property type="entry name" value="TRYPSIN_HIS"/>
</dbReference>
<feature type="chain" id="PRO_5042665063" description="CLIP domain-containing serine protease" evidence="10">
    <location>
        <begin position="20"/>
        <end position="384"/>
    </location>
</feature>
<comment type="domain">
    <text evidence="10">The clip domain consists of 35-55 residues which are 'knitted' together usually by 3 conserved disulfide bonds forming a clip-like compact structure.</text>
</comment>
<evidence type="ECO:0000256" key="1">
    <source>
        <dbReference type="ARBA" id="ARBA00022670"/>
    </source>
</evidence>
<evidence type="ECO:0000256" key="3">
    <source>
        <dbReference type="ARBA" id="ARBA00022801"/>
    </source>
</evidence>
<evidence type="ECO:0000259" key="13">
    <source>
        <dbReference type="PROSITE" id="PS51888"/>
    </source>
</evidence>
<comment type="similarity">
    <text evidence="8 10">Belongs to the peptidase S1 family. CLIP subfamily.</text>
</comment>
<dbReference type="EC" id="3.4.21.-" evidence="9"/>
<keyword evidence="3 9" id="KW-0378">Hydrolase</keyword>
<dbReference type="PANTHER" id="PTHR24252:SF16">
    <property type="entry name" value="TRANSMEMBRANE SERINE PROTEASE 15"/>
    <property type="match status" value="1"/>
</dbReference>
<keyword evidence="6" id="KW-1015">Disulfide bond</keyword>
<feature type="domain" description="Peptidase S1" evidence="12">
    <location>
        <begin position="132"/>
        <end position="381"/>
    </location>
</feature>
<keyword evidence="7" id="KW-0325">Glycoprotein</keyword>